<dbReference type="GO" id="GO:0008168">
    <property type="term" value="F:methyltransferase activity"/>
    <property type="evidence" value="ECO:0007669"/>
    <property type="project" value="UniProtKB-KW"/>
</dbReference>
<keyword evidence="1 6" id="KW-0489">Methyltransferase</keyword>
<keyword evidence="7" id="KW-1185">Reference proteome</keyword>
<proteinExistence type="predicted"/>
<evidence type="ECO:0000256" key="3">
    <source>
        <dbReference type="ARBA" id="ARBA00022691"/>
    </source>
</evidence>
<organism evidence="6 7">
    <name type="scientific">Actinomadura viridis</name>
    <dbReference type="NCBI Taxonomy" id="58110"/>
    <lineage>
        <taxon>Bacteria</taxon>
        <taxon>Bacillati</taxon>
        <taxon>Actinomycetota</taxon>
        <taxon>Actinomycetes</taxon>
        <taxon>Streptosporangiales</taxon>
        <taxon>Thermomonosporaceae</taxon>
        <taxon>Actinomadura</taxon>
    </lineage>
</organism>
<evidence type="ECO:0000256" key="4">
    <source>
        <dbReference type="SAM" id="MobiDB-lite"/>
    </source>
</evidence>
<feature type="region of interest" description="Disordered" evidence="4">
    <location>
        <begin position="1"/>
        <end position="20"/>
    </location>
</feature>
<dbReference type="Gene3D" id="3.40.50.150">
    <property type="entry name" value="Vaccinia Virus protein VP39"/>
    <property type="match status" value="1"/>
</dbReference>
<dbReference type="InterPro" id="IPR041698">
    <property type="entry name" value="Methyltransf_25"/>
</dbReference>
<evidence type="ECO:0000256" key="1">
    <source>
        <dbReference type="ARBA" id="ARBA00022603"/>
    </source>
</evidence>
<evidence type="ECO:0000259" key="5">
    <source>
        <dbReference type="Pfam" id="PF13649"/>
    </source>
</evidence>
<keyword evidence="3" id="KW-0949">S-adenosyl-L-methionine</keyword>
<protein>
    <submittedName>
        <fullName evidence="6">SAM-dependent methyltransferase</fullName>
    </submittedName>
</protein>
<sequence>MANRPGMSGEGPGPITPDGSAVELYAALPPGPEADIIHAAVPPGASILELGAGTGRVTRELIARGHPVVAVDESPEMLAHVKEHVSGAETVCGTIEDLDLGRRFDAVLLASRLINVADARLAHRMLLSCRRHLAPEGSAIIERHAPGWFDQVRATAGEGSGITMVLREVDRPGPDLVAVDAEYRLDGRTWKQSFLVRRVDDEGLINSLQAAGLAFDSFLTPSRTWIKAVPDGGASFAQP</sequence>
<dbReference type="InterPro" id="IPR029063">
    <property type="entry name" value="SAM-dependent_MTases_sf"/>
</dbReference>
<reference evidence="6" key="1">
    <citation type="submission" date="2020-11" db="EMBL/GenBank/DDBJ databases">
        <title>Sequencing the genomes of 1000 actinobacteria strains.</title>
        <authorList>
            <person name="Klenk H.-P."/>
        </authorList>
    </citation>
    <scope>NUCLEOTIDE SEQUENCE</scope>
    <source>
        <strain evidence="6">DSM 43175</strain>
    </source>
</reference>
<dbReference type="PANTHER" id="PTHR43464">
    <property type="entry name" value="METHYLTRANSFERASE"/>
    <property type="match status" value="1"/>
</dbReference>
<dbReference type="GO" id="GO:0032259">
    <property type="term" value="P:methylation"/>
    <property type="evidence" value="ECO:0007669"/>
    <property type="project" value="UniProtKB-KW"/>
</dbReference>
<dbReference type="Pfam" id="PF13649">
    <property type="entry name" value="Methyltransf_25"/>
    <property type="match status" value="1"/>
</dbReference>
<dbReference type="RefSeq" id="WP_197013017.1">
    <property type="nucleotide sequence ID" value="NZ_BAABES010000011.1"/>
</dbReference>
<dbReference type="CDD" id="cd02440">
    <property type="entry name" value="AdoMet_MTases"/>
    <property type="match status" value="1"/>
</dbReference>
<gene>
    <name evidence="6" type="ORF">IW256_004683</name>
</gene>
<feature type="domain" description="Methyltransferase" evidence="5">
    <location>
        <begin position="47"/>
        <end position="137"/>
    </location>
</feature>
<evidence type="ECO:0000256" key="2">
    <source>
        <dbReference type="ARBA" id="ARBA00022679"/>
    </source>
</evidence>
<keyword evidence="2" id="KW-0808">Transferase</keyword>
<dbReference type="AlphaFoldDB" id="A0A931DNV0"/>
<evidence type="ECO:0000313" key="7">
    <source>
        <dbReference type="Proteomes" id="UP000614047"/>
    </source>
</evidence>
<dbReference type="Proteomes" id="UP000614047">
    <property type="component" value="Unassembled WGS sequence"/>
</dbReference>
<comment type="caution">
    <text evidence="6">The sequence shown here is derived from an EMBL/GenBank/DDBJ whole genome shotgun (WGS) entry which is preliminary data.</text>
</comment>
<evidence type="ECO:0000313" key="6">
    <source>
        <dbReference type="EMBL" id="MBG6090570.1"/>
    </source>
</evidence>
<dbReference type="EMBL" id="JADOUA010000001">
    <property type="protein sequence ID" value="MBG6090570.1"/>
    <property type="molecule type" value="Genomic_DNA"/>
</dbReference>
<accession>A0A931DNV0</accession>
<name>A0A931DNV0_9ACTN</name>
<dbReference type="PANTHER" id="PTHR43464:SF19">
    <property type="entry name" value="UBIQUINONE BIOSYNTHESIS O-METHYLTRANSFERASE, MITOCHONDRIAL"/>
    <property type="match status" value="1"/>
</dbReference>
<dbReference type="SUPFAM" id="SSF53335">
    <property type="entry name" value="S-adenosyl-L-methionine-dependent methyltransferases"/>
    <property type="match status" value="1"/>
</dbReference>